<reference evidence="1 2" key="1">
    <citation type="submission" date="2023-06" db="EMBL/GenBank/DDBJ databases">
        <title>Paenibacillus polygonum sp. nov., an endophytic bacterium, isolated from Polygonum lapathifolium L. in Nanji Wetland National Nature Reserve, South of Poyang Lake, Jiangxi Province, China.</title>
        <authorList>
            <person name="Yu Z."/>
        </authorList>
    </citation>
    <scope>NUCLEOTIDE SEQUENCE [LARGE SCALE GENOMIC DNA]</scope>
    <source>
        <strain evidence="1 2">C31</strain>
    </source>
</reference>
<evidence type="ECO:0000313" key="1">
    <source>
        <dbReference type="EMBL" id="WIV18989.1"/>
    </source>
</evidence>
<sequence>MKMALDYAVLAQYGGIHTKPSSESVRDISLLELIRPEYGKPWLEIYQHHLQAETTGVAAVYVMHTVRGLLAAAHYMISRCGTYVDLSLTNLSIQMLLSDTGAPQLSFVLHKTEECKLVNHGDAAERRQMLEQFYVKTLGPIIEGLAAAGRVPILALWKQLPGVLIYYVDLFKGGLTCGEQDLAEYLRVDLESVQGFSSDVFNLRKNPFDVEPVYIENPLNAEEPFRMKDACCEFYRVSDGKNRKCFTCPRMTAEERNARAEEMRGTVTISQ</sequence>
<organism evidence="1 2">
    <name type="scientific">Paenibacillus polygoni</name>
    <dbReference type="NCBI Taxonomy" id="3050112"/>
    <lineage>
        <taxon>Bacteria</taxon>
        <taxon>Bacillati</taxon>
        <taxon>Bacillota</taxon>
        <taxon>Bacilli</taxon>
        <taxon>Bacillales</taxon>
        <taxon>Paenibacillaceae</taxon>
        <taxon>Paenibacillus</taxon>
    </lineage>
</organism>
<keyword evidence="2" id="KW-1185">Reference proteome</keyword>
<dbReference type="RefSeq" id="WP_285744769.1">
    <property type="nucleotide sequence ID" value="NZ_CP127162.1"/>
</dbReference>
<protein>
    <recommendedName>
        <fullName evidence="3">FhuF 2Fe-2S C-terminal domain-containing protein</fullName>
    </recommendedName>
</protein>
<dbReference type="EMBL" id="CP127162">
    <property type="protein sequence ID" value="WIV18989.1"/>
    <property type="molecule type" value="Genomic_DNA"/>
</dbReference>
<name>A0ABY8X2U3_9BACL</name>
<gene>
    <name evidence="1" type="ORF">QPK24_22150</name>
</gene>
<proteinExistence type="predicted"/>
<evidence type="ECO:0000313" key="2">
    <source>
        <dbReference type="Proteomes" id="UP001236415"/>
    </source>
</evidence>
<dbReference type="Proteomes" id="UP001236415">
    <property type="component" value="Chromosome"/>
</dbReference>
<accession>A0ABY8X2U3</accession>
<evidence type="ECO:0008006" key="3">
    <source>
        <dbReference type="Google" id="ProtNLM"/>
    </source>
</evidence>